<keyword evidence="3" id="KW-1185">Reference proteome</keyword>
<gene>
    <name evidence="2" type="ORF">SAMN05192573_113112</name>
</gene>
<accession>A0A1G8FZJ3</accession>
<evidence type="ECO:0000256" key="1">
    <source>
        <dbReference type="SAM" id="SignalP"/>
    </source>
</evidence>
<dbReference type="AlphaFoldDB" id="A0A1G8FZJ3"/>
<evidence type="ECO:0000313" key="2">
    <source>
        <dbReference type="EMBL" id="SDH87406.1"/>
    </source>
</evidence>
<dbReference type="Proteomes" id="UP000199705">
    <property type="component" value="Unassembled WGS sequence"/>
</dbReference>
<dbReference type="EMBL" id="FNCG01000013">
    <property type="protein sequence ID" value="SDH87406.1"/>
    <property type="molecule type" value="Genomic_DNA"/>
</dbReference>
<protein>
    <submittedName>
        <fullName evidence="2">Uncharacterized protein</fullName>
    </submittedName>
</protein>
<proteinExistence type="predicted"/>
<reference evidence="3" key="1">
    <citation type="submission" date="2016-10" db="EMBL/GenBank/DDBJ databases">
        <authorList>
            <person name="Varghese N."/>
            <person name="Submissions S."/>
        </authorList>
    </citation>
    <scope>NUCLEOTIDE SEQUENCE [LARGE SCALE GENOMIC DNA]</scope>
    <source>
        <strain evidence="3">Gh-67</strain>
    </source>
</reference>
<feature type="chain" id="PRO_5011678361" evidence="1">
    <location>
        <begin position="21"/>
        <end position="260"/>
    </location>
</feature>
<dbReference type="STRING" id="551996.SAMN05192573_113112"/>
<evidence type="ECO:0000313" key="3">
    <source>
        <dbReference type="Proteomes" id="UP000199705"/>
    </source>
</evidence>
<feature type="signal peptide" evidence="1">
    <location>
        <begin position="1"/>
        <end position="20"/>
    </location>
</feature>
<name>A0A1G8FZJ3_9SPHI</name>
<keyword evidence="1" id="KW-0732">Signal</keyword>
<organism evidence="2 3">
    <name type="scientific">Mucilaginibacter gossypii</name>
    <dbReference type="NCBI Taxonomy" id="551996"/>
    <lineage>
        <taxon>Bacteria</taxon>
        <taxon>Pseudomonadati</taxon>
        <taxon>Bacteroidota</taxon>
        <taxon>Sphingobacteriia</taxon>
        <taxon>Sphingobacteriales</taxon>
        <taxon>Sphingobacteriaceae</taxon>
        <taxon>Mucilaginibacter</taxon>
    </lineage>
</organism>
<dbReference type="RefSeq" id="WP_091172205.1">
    <property type="nucleotide sequence ID" value="NZ_FNCG01000013.1"/>
</dbReference>
<sequence>MKALNLIVIFCFITSVKLFAQTPQAIEADLLKSFKKIEYWDEQQGKWNENAGDSLIKANDAFSNKLKRYTETYPYTINLPFNSLKKAQLDIFTSADGLFRIYSWDTWTGGTMHICANVLQYKAGDKTKSSLMNNPGDGGAPFYSNLYTFKAGDKTYYFGIYGVIESSRYAGTGIRLFAIQNGVLNNDVKIIKTQSGFHNEIFYEYDFGSVVDLPFEKRPTITFDQTTQTIHVPLVNAKAQVTSKFIKYKFNGRYFEKIKS</sequence>